<reference evidence="2 3" key="1">
    <citation type="submission" date="2015-07" db="EMBL/GenBank/DDBJ databases">
        <authorList>
            <person name="Cajimat M.N.B."/>
            <person name="Milazzo M.L."/>
            <person name="Fulhorst C.F."/>
        </authorList>
    </citation>
    <scope>NUCLEOTIDE SEQUENCE [LARGE SCALE GENOMIC DNA]</scope>
    <source>
        <strain evidence="2">Single colony</strain>
    </source>
</reference>
<organism evidence="2 3">
    <name type="scientific">Rhodotorula toruloides</name>
    <name type="common">Yeast</name>
    <name type="synonym">Rhodosporidium toruloides</name>
    <dbReference type="NCBI Taxonomy" id="5286"/>
    <lineage>
        <taxon>Eukaryota</taxon>
        <taxon>Fungi</taxon>
        <taxon>Dikarya</taxon>
        <taxon>Basidiomycota</taxon>
        <taxon>Pucciniomycotina</taxon>
        <taxon>Microbotryomycetes</taxon>
        <taxon>Sporidiobolales</taxon>
        <taxon>Sporidiobolaceae</taxon>
        <taxon>Rhodotorula</taxon>
    </lineage>
</organism>
<feature type="compositionally biased region" description="Low complexity" evidence="1">
    <location>
        <begin position="31"/>
        <end position="44"/>
    </location>
</feature>
<feature type="compositionally biased region" description="Basic and acidic residues" evidence="1">
    <location>
        <begin position="133"/>
        <end position="146"/>
    </location>
</feature>
<feature type="compositionally biased region" description="Polar residues" evidence="1">
    <location>
        <begin position="219"/>
        <end position="231"/>
    </location>
</feature>
<evidence type="ECO:0000313" key="3">
    <source>
        <dbReference type="Proteomes" id="UP000199069"/>
    </source>
</evidence>
<feature type="compositionally biased region" description="Basic and acidic residues" evidence="1">
    <location>
        <begin position="523"/>
        <end position="533"/>
    </location>
</feature>
<dbReference type="EMBL" id="CWKI01000002">
    <property type="protein sequence ID" value="CTR05206.1"/>
    <property type="molecule type" value="Genomic_DNA"/>
</dbReference>
<name>A0A0K3CDF2_RHOTO</name>
<dbReference type="OMA" id="WAIEKEN"/>
<evidence type="ECO:0000313" key="2">
    <source>
        <dbReference type="EMBL" id="CTR05206.1"/>
    </source>
</evidence>
<proteinExistence type="predicted"/>
<feature type="region of interest" description="Disordered" evidence="1">
    <location>
        <begin position="568"/>
        <end position="606"/>
    </location>
</feature>
<dbReference type="PANTHER" id="PTHR48125">
    <property type="entry name" value="LP07818P1"/>
    <property type="match status" value="1"/>
</dbReference>
<gene>
    <name evidence="2" type="primary">FGENESH: predicted gene_2.236</name>
    <name evidence="2" type="ORF">BN2166_0010670</name>
</gene>
<feature type="compositionally biased region" description="Low complexity" evidence="1">
    <location>
        <begin position="409"/>
        <end position="475"/>
    </location>
</feature>
<feature type="compositionally biased region" description="Basic and acidic residues" evidence="1">
    <location>
        <begin position="669"/>
        <end position="681"/>
    </location>
</feature>
<evidence type="ECO:0000256" key="1">
    <source>
        <dbReference type="SAM" id="MobiDB-lite"/>
    </source>
</evidence>
<feature type="compositionally biased region" description="Low complexity" evidence="1">
    <location>
        <begin position="74"/>
        <end position="89"/>
    </location>
</feature>
<feature type="region of interest" description="Disordered" evidence="1">
    <location>
        <begin position="1"/>
        <end position="263"/>
    </location>
</feature>
<protein>
    <submittedName>
        <fullName evidence="2">BY PROTMAP: gi|342319927|gb|EGU11872.1| LigA [Rhodotorula glutinis ATCC 204091]</fullName>
    </submittedName>
</protein>
<dbReference type="AlphaFoldDB" id="A0A0K3CDF2"/>
<feature type="compositionally biased region" description="Acidic residues" evidence="1">
    <location>
        <begin position="507"/>
        <end position="522"/>
    </location>
</feature>
<sequence length="847" mass="88990">MDGMGRSEGGLERSIEAVATPEGAHQPPSEPTTAAHHPTPTSTPIAPPRDTDTPAASEPQQPHPLASFLLAEYSLSPPASPTTSVSSFPGSRTRLSSAAGEVGTRSRSGRAGRGRGHGRTGSVSSTVSTYGSAHEEGGSSEDDHHAGAAGLVMPSLHLGRPALSNSSRGATEDRPARRAKVLVLGRTADERRTLARLGPNDDDLQRVTSGASVGGATDMSFSFLSTKTPSQPEARPRSPPADSDGPFERISSSQDSSVGLYHPADSLEGDELLDVLACPLEQLEAKLNREYPSTTGICQLVEAVGCGDLEACMYLFSAPPTACEIALARPISHLIPLIPVLILPPSPNGKPQRTTALSQAVQEQLDGAGVRWVPARPSPRGRASVGGALYMLPSDLFARHDSQHFGHDAPGSSPTSEGGPPSTSSLSSSQELLPPSQLSSAPPSTVGEASGARSLAASAPSSTRSSESLSSRSSSHQFSKRVAVRRQALSRPVTGATSAVEGASSATDDDGDVLGASEDEDAHDPPLAEHHDSLGTSFTNDPLTPRCATRDLTVPLASIATIVLGAETSPTGSATDEGYFPRYPSPSPARSYAPPHLDDVLESSTSSLQSSTASGASILVLPSSDPFHLPSLLHLVGLNLRLSVFAPALSPATSSASASSVESASEDDASSKREERRDKCPASRGGWGWLRTTAVLSLVFAAGIAVGTQIVAVVDGGGGVGGSGWDLTASVKAEHLRPELEALFFKYYEVKPPYYVPPPPFSFDPSLGPPEVVREPTIEESQERETYRGWLDVERRARFIKMMEEGEELAQQHGMRVREKEMRELERLLGNPQEAEHWAKLSAELEV</sequence>
<feature type="region of interest" description="Disordered" evidence="1">
    <location>
        <begin position="656"/>
        <end position="683"/>
    </location>
</feature>
<feature type="compositionally biased region" description="Basic residues" evidence="1">
    <location>
        <begin position="107"/>
        <end position="118"/>
    </location>
</feature>
<feature type="compositionally biased region" description="Low complexity" evidence="1">
    <location>
        <begin position="120"/>
        <end position="132"/>
    </location>
</feature>
<dbReference type="Proteomes" id="UP000199069">
    <property type="component" value="Unassembled WGS sequence"/>
</dbReference>
<keyword evidence="3" id="KW-1185">Reference proteome</keyword>
<dbReference type="PANTHER" id="PTHR48125:SF10">
    <property type="entry name" value="OS12G0136300 PROTEIN"/>
    <property type="match status" value="1"/>
</dbReference>
<accession>A0A0K3CDF2</accession>
<feature type="region of interest" description="Disordered" evidence="1">
    <location>
        <begin position="401"/>
        <end position="542"/>
    </location>
</feature>